<evidence type="ECO:0000256" key="2">
    <source>
        <dbReference type="ARBA" id="ARBA00022448"/>
    </source>
</evidence>
<name>A0A0C2W514_9BACL</name>
<keyword evidence="3" id="KW-1003">Cell membrane</keyword>
<evidence type="ECO:0000259" key="8">
    <source>
        <dbReference type="Pfam" id="PF00528"/>
    </source>
</evidence>
<dbReference type="Pfam" id="PF00528">
    <property type="entry name" value="BPD_transp_1"/>
    <property type="match status" value="1"/>
</dbReference>
<evidence type="ECO:0000256" key="6">
    <source>
        <dbReference type="ARBA" id="ARBA00023136"/>
    </source>
</evidence>
<keyword evidence="5 7" id="KW-1133">Transmembrane helix</keyword>
<proteinExistence type="predicted"/>
<feature type="transmembrane region" description="Helical" evidence="7">
    <location>
        <begin position="158"/>
        <end position="178"/>
    </location>
</feature>
<comment type="caution">
    <text evidence="9">The sequence shown here is derived from an EMBL/GenBank/DDBJ whole genome shotgun (WGS) entry which is preliminary data.</text>
</comment>
<evidence type="ECO:0000313" key="10">
    <source>
        <dbReference type="Proteomes" id="UP000031950"/>
    </source>
</evidence>
<evidence type="ECO:0000256" key="4">
    <source>
        <dbReference type="ARBA" id="ARBA00022692"/>
    </source>
</evidence>
<evidence type="ECO:0000256" key="3">
    <source>
        <dbReference type="ARBA" id="ARBA00022475"/>
    </source>
</evidence>
<dbReference type="PATRIC" id="fig|135826.4.peg.1183"/>
<feature type="transmembrane region" description="Helical" evidence="7">
    <location>
        <begin position="79"/>
        <end position="102"/>
    </location>
</feature>
<accession>A0A0C2W514</accession>
<keyword evidence="2" id="KW-0813">Transport</keyword>
<reference evidence="9 10" key="1">
    <citation type="submission" date="2015-01" db="EMBL/GenBank/DDBJ databases">
        <title>Genome sequence of Jeotgalibacillus alimentarius.</title>
        <authorList>
            <person name="Goh K.M."/>
            <person name="Chan K.-G."/>
            <person name="Yaakop A.S."/>
            <person name="Ee R."/>
            <person name="Gan H.M."/>
            <person name="Chan C.S."/>
        </authorList>
    </citation>
    <scope>NUCLEOTIDE SEQUENCE [LARGE SCALE GENOMIC DNA]</scope>
    <source>
        <strain evidence="9 10">YKJ-13</strain>
    </source>
</reference>
<dbReference type="InterPro" id="IPR035906">
    <property type="entry name" value="MetI-like_sf"/>
</dbReference>
<evidence type="ECO:0000313" key="9">
    <source>
        <dbReference type="EMBL" id="KIL51676.1"/>
    </source>
</evidence>
<evidence type="ECO:0000256" key="5">
    <source>
        <dbReference type="ARBA" id="ARBA00022989"/>
    </source>
</evidence>
<feature type="transmembrane region" description="Helical" evidence="7">
    <location>
        <begin position="7"/>
        <end position="24"/>
    </location>
</feature>
<dbReference type="PANTHER" id="PTHR30465">
    <property type="entry name" value="INNER MEMBRANE ABC TRANSPORTER"/>
    <property type="match status" value="1"/>
</dbReference>
<organism evidence="9 10">
    <name type="scientific">Jeotgalibacillus alimentarius</name>
    <dbReference type="NCBI Taxonomy" id="135826"/>
    <lineage>
        <taxon>Bacteria</taxon>
        <taxon>Bacillati</taxon>
        <taxon>Bacillota</taxon>
        <taxon>Bacilli</taxon>
        <taxon>Bacillales</taxon>
        <taxon>Caryophanaceae</taxon>
        <taxon>Jeotgalibacillus</taxon>
    </lineage>
</organism>
<evidence type="ECO:0000256" key="7">
    <source>
        <dbReference type="SAM" id="Phobius"/>
    </source>
</evidence>
<dbReference type="SUPFAM" id="SSF161098">
    <property type="entry name" value="MetI-like"/>
    <property type="match status" value="1"/>
</dbReference>
<evidence type="ECO:0000256" key="1">
    <source>
        <dbReference type="ARBA" id="ARBA00004651"/>
    </source>
</evidence>
<dbReference type="GO" id="GO:0005886">
    <property type="term" value="C:plasma membrane"/>
    <property type="evidence" value="ECO:0007669"/>
    <property type="project" value="UniProtKB-SubCell"/>
</dbReference>
<sequence length="286" mass="32812">MSFILKTIVILISICSIASLPYLVGSFNAAGDSFGVYPIEYIKEIGTTLIGLFNFYILEETTFDGVQINFDYLLEAYQYSMSLLMIALFISFTAVLVMLYGYHFLSGRMKKAVNWLLVLLDCIPDVLLIVLFQLGVIYLYQTTGFKLFQLYGIGDPVYLLPIICLSLTPTILLLKMSLTIKDEESEKLYVDFAYAKGVTRSNVFLVHMLRNMMLSITNHFSLIYWMMLSSLIIIEYLFVIQGFTLILYKVNESTLLAVAILLFLIPYLIMNWLFNKLHRRLVIDEG</sequence>
<feature type="domain" description="ABC transmembrane type-1" evidence="8">
    <location>
        <begin position="106"/>
        <end position="281"/>
    </location>
</feature>
<dbReference type="OrthoDB" id="2958608at2"/>
<dbReference type="PANTHER" id="PTHR30465:SF44">
    <property type="entry name" value="ABC-TYPE DIPEPTIDE_OLIGOPEPTIDE TRANSPORT SYSTEM, PERMEASE COMPONENT"/>
    <property type="match status" value="1"/>
</dbReference>
<protein>
    <recommendedName>
        <fullName evidence="8">ABC transmembrane type-1 domain-containing protein</fullName>
    </recommendedName>
</protein>
<gene>
    <name evidence="9" type="ORF">KP77_11880</name>
</gene>
<dbReference type="RefSeq" id="WP_041121757.1">
    <property type="nucleotide sequence ID" value="NZ_JXRQ01000015.1"/>
</dbReference>
<dbReference type="STRING" id="135826.KP77_11880"/>
<keyword evidence="10" id="KW-1185">Reference proteome</keyword>
<dbReference type="GO" id="GO:0055085">
    <property type="term" value="P:transmembrane transport"/>
    <property type="evidence" value="ECO:0007669"/>
    <property type="project" value="InterPro"/>
</dbReference>
<dbReference type="Gene3D" id="1.10.3720.10">
    <property type="entry name" value="MetI-like"/>
    <property type="match status" value="1"/>
</dbReference>
<keyword evidence="4 7" id="KW-0812">Transmembrane</keyword>
<dbReference type="AlphaFoldDB" id="A0A0C2W514"/>
<dbReference type="Proteomes" id="UP000031950">
    <property type="component" value="Unassembled WGS sequence"/>
</dbReference>
<comment type="subcellular location">
    <subcellularLocation>
        <location evidence="1">Cell membrane</location>
        <topology evidence="1">Multi-pass membrane protein</topology>
    </subcellularLocation>
</comment>
<feature type="transmembrane region" description="Helical" evidence="7">
    <location>
        <begin position="114"/>
        <end position="138"/>
    </location>
</feature>
<feature type="transmembrane region" description="Helical" evidence="7">
    <location>
        <begin position="222"/>
        <end position="248"/>
    </location>
</feature>
<dbReference type="InterPro" id="IPR000515">
    <property type="entry name" value="MetI-like"/>
</dbReference>
<feature type="transmembrane region" description="Helical" evidence="7">
    <location>
        <begin position="254"/>
        <end position="274"/>
    </location>
</feature>
<dbReference type="EMBL" id="JXRQ01000015">
    <property type="protein sequence ID" value="KIL51676.1"/>
    <property type="molecule type" value="Genomic_DNA"/>
</dbReference>
<keyword evidence="6 7" id="KW-0472">Membrane</keyword>